<feature type="region of interest" description="Disordered" evidence="1">
    <location>
        <begin position="1"/>
        <end position="22"/>
    </location>
</feature>
<dbReference type="Proteomes" id="UP000326545">
    <property type="component" value="Segment"/>
</dbReference>
<accession>A0A5J6DAW3</accession>
<organism evidence="2 3">
    <name type="scientific">Erwinia phage pEp_SNUABM_01</name>
    <dbReference type="NCBI Taxonomy" id="2601643"/>
    <lineage>
        <taxon>Viruses</taxon>
        <taxon>Duplodnaviria</taxon>
        <taxon>Heunggongvirae</taxon>
        <taxon>Uroviricota</taxon>
        <taxon>Caudoviricetes</taxon>
        <taxon>Vequintavirinae</taxon>
        <taxon>Henunavirus</taxon>
        <taxon>Henunavirus SNUABM01</taxon>
    </lineage>
</organism>
<evidence type="ECO:0000256" key="1">
    <source>
        <dbReference type="SAM" id="MobiDB-lite"/>
    </source>
</evidence>
<dbReference type="EMBL" id="MN184887">
    <property type="protein sequence ID" value="QEQ95032.1"/>
    <property type="molecule type" value="Genomic_DNA"/>
</dbReference>
<keyword evidence="3" id="KW-1185">Reference proteome</keyword>
<evidence type="ECO:0000313" key="2">
    <source>
        <dbReference type="EMBL" id="QEQ95032.1"/>
    </source>
</evidence>
<gene>
    <name evidence="2" type="ORF">pEpSNUABM01_206</name>
</gene>
<name>A0A5J6DAW3_9CAUD</name>
<evidence type="ECO:0000313" key="3">
    <source>
        <dbReference type="Proteomes" id="UP000326545"/>
    </source>
</evidence>
<proteinExistence type="predicted"/>
<reference evidence="2 3" key="1">
    <citation type="submission" date="2019-07" db="EMBL/GenBank/DDBJ databases">
        <title>Complete genome sequence of bacteriophages infecting Erwinia pyrifoliae.</title>
        <authorList>
            <person name="Kim S.G."/>
            <person name="Park S.C."/>
        </authorList>
    </citation>
    <scope>NUCLEOTIDE SEQUENCE [LARGE SCALE GENOMIC DNA]</scope>
</reference>
<sequence length="70" mass="8547">MSSIRPWYKRGDNTNKNRRREMKDRVKRYIDNSSMPGSEKVFVKQAILSIMQEYAELWEHRLPKTEEKMK</sequence>
<protein>
    <submittedName>
        <fullName evidence="2">Uncharacterized protein</fullName>
    </submittedName>
</protein>
<feature type="compositionally biased region" description="Basic and acidic residues" evidence="1">
    <location>
        <begin position="9"/>
        <end position="22"/>
    </location>
</feature>